<evidence type="ECO:0000313" key="1">
    <source>
        <dbReference type="EMBL" id="EDM47388.1"/>
    </source>
</evidence>
<keyword evidence="2" id="KW-1185">Reference proteome</keyword>
<dbReference type="OrthoDB" id="549482at2"/>
<dbReference type="Gene3D" id="2.60.120.620">
    <property type="entry name" value="q2cbj1_9rhob like domain"/>
    <property type="match status" value="1"/>
</dbReference>
<reference evidence="1 2" key="1">
    <citation type="submission" date="2007-06" db="EMBL/GenBank/DDBJ databases">
        <authorList>
            <person name="Green D."/>
            <person name="Ferriera S."/>
            <person name="Johnson J."/>
            <person name="Kravitz S."/>
            <person name="Beeson K."/>
            <person name="Sutton G."/>
            <person name="Rogers Y.-H."/>
            <person name="Friedman R."/>
            <person name="Frazier M."/>
            <person name="Venter J.C."/>
        </authorList>
    </citation>
    <scope>NUCLEOTIDE SEQUENCE [LARGE SCALE GENOMIC DNA]</scope>
    <source>
        <strain evidence="1 2">DG893</strain>
    </source>
</reference>
<dbReference type="AlphaFoldDB" id="A6F1I7"/>
<dbReference type="SUPFAM" id="SSF51197">
    <property type="entry name" value="Clavaminate synthase-like"/>
    <property type="match status" value="1"/>
</dbReference>
<organism evidence="1 2">
    <name type="scientific">Marinobacter algicola DG893</name>
    <dbReference type="NCBI Taxonomy" id="443152"/>
    <lineage>
        <taxon>Bacteria</taxon>
        <taxon>Pseudomonadati</taxon>
        <taxon>Pseudomonadota</taxon>
        <taxon>Gammaproteobacteria</taxon>
        <taxon>Pseudomonadales</taxon>
        <taxon>Marinobacteraceae</taxon>
        <taxon>Marinobacter</taxon>
    </lineage>
</organism>
<accession>A6F1I7</accession>
<evidence type="ECO:0000313" key="2">
    <source>
        <dbReference type="Proteomes" id="UP000005856"/>
    </source>
</evidence>
<name>A6F1I7_9GAMM</name>
<proteinExistence type="predicted"/>
<sequence length="311" mass="35101">MIGEELVRFSLLGIDVTLSRAKRDQDKLELSDIKVVNQETITYIKNLAKEDINRRISSVSRSSTEDLDSLKQCLDHNGIVVIPDFIPELLMKRVSPIIASVRDAIARFIQSDDSLVEEPTVLFQKGTAKLNGYQALSSHEKSVVQVRRGQDQGMVDIFNVDRWKQELGEVLRPYFEDPKILEIMRSDSEQVRARNLNLYVNSNVDQTRGFHVDSYSRQLKGFIYLEDCISLDDGPYTYVKGSHRPSAYTKLNKHVSSVLPNLTETPSVPLENILPVLAKKGSLVISDQGGSHRGFPQSNGHNRVVAVMNYK</sequence>
<comment type="caution">
    <text evidence="1">The sequence shown here is derived from an EMBL/GenBank/DDBJ whole genome shotgun (WGS) entry which is preliminary data.</text>
</comment>
<evidence type="ECO:0008006" key="3">
    <source>
        <dbReference type="Google" id="ProtNLM"/>
    </source>
</evidence>
<dbReference type="EMBL" id="ABCP01000018">
    <property type="protein sequence ID" value="EDM47388.1"/>
    <property type="molecule type" value="Genomic_DNA"/>
</dbReference>
<dbReference type="Proteomes" id="UP000005856">
    <property type="component" value="Unassembled WGS sequence"/>
</dbReference>
<protein>
    <recommendedName>
        <fullName evidence="3">Phytanoyl-CoA dioxygenase</fullName>
    </recommendedName>
</protein>
<gene>
    <name evidence="1" type="ORF">MDG893_01235</name>
</gene>
<dbReference type="eggNOG" id="ENOG5031AJE">
    <property type="taxonomic scope" value="Bacteria"/>
</dbReference>
<dbReference type="STRING" id="443152.MDG893_01235"/>